<organism evidence="1 2">
    <name type="scientific">Hippocampus comes</name>
    <name type="common">Tiger tail seahorse</name>
    <dbReference type="NCBI Taxonomy" id="109280"/>
    <lineage>
        <taxon>Eukaryota</taxon>
        <taxon>Metazoa</taxon>
        <taxon>Chordata</taxon>
        <taxon>Craniata</taxon>
        <taxon>Vertebrata</taxon>
        <taxon>Euteleostomi</taxon>
        <taxon>Actinopterygii</taxon>
        <taxon>Neopterygii</taxon>
        <taxon>Teleostei</taxon>
        <taxon>Neoteleostei</taxon>
        <taxon>Acanthomorphata</taxon>
        <taxon>Syngnathiaria</taxon>
        <taxon>Syngnathiformes</taxon>
        <taxon>Syngnathoidei</taxon>
        <taxon>Syngnathidae</taxon>
        <taxon>Hippocampus</taxon>
    </lineage>
</organism>
<dbReference type="Ensembl" id="ENSHCOT00000001731.1">
    <property type="protein sequence ID" value="ENSHCOP00000022179.1"/>
    <property type="gene ID" value="ENSHCOG00000009653.1"/>
</dbReference>
<proteinExistence type="predicted"/>
<sequence>MWEETVVPRDNPPFSQPRFVQRKGRCCWTARGWMHAWLEESTMRRKERQRRAPMRMWNWEWRLGIEAD</sequence>
<dbReference type="AlphaFoldDB" id="A0A3Q2YVS4"/>
<name>A0A3Q2YVS4_HIPCM</name>
<evidence type="ECO:0000313" key="2">
    <source>
        <dbReference type="Proteomes" id="UP000264820"/>
    </source>
</evidence>
<dbReference type="Proteomes" id="UP000264820">
    <property type="component" value="Unplaced"/>
</dbReference>
<accession>A0A3Q2YVS4</accession>
<keyword evidence="2" id="KW-1185">Reference proteome</keyword>
<reference evidence="1" key="2">
    <citation type="submission" date="2025-09" db="UniProtKB">
        <authorList>
            <consortium name="Ensembl"/>
        </authorList>
    </citation>
    <scope>IDENTIFICATION</scope>
</reference>
<reference evidence="1" key="1">
    <citation type="submission" date="2025-08" db="UniProtKB">
        <authorList>
            <consortium name="Ensembl"/>
        </authorList>
    </citation>
    <scope>IDENTIFICATION</scope>
</reference>
<evidence type="ECO:0000313" key="1">
    <source>
        <dbReference type="Ensembl" id="ENSHCOP00000022179.1"/>
    </source>
</evidence>
<protein>
    <submittedName>
        <fullName evidence="1">Uncharacterized protein</fullName>
    </submittedName>
</protein>